<evidence type="ECO:0000256" key="3">
    <source>
        <dbReference type="ARBA" id="ARBA00022801"/>
    </source>
</evidence>
<evidence type="ECO:0000256" key="6">
    <source>
        <dbReference type="PROSITE-ProRule" id="PRU00182"/>
    </source>
</evidence>
<dbReference type="InterPro" id="IPR012677">
    <property type="entry name" value="Nucleotide-bd_a/b_plait_sf"/>
</dbReference>
<dbReference type="Pfam" id="PF17774">
    <property type="entry name" value="YlmH_RBD"/>
    <property type="match status" value="1"/>
</dbReference>
<dbReference type="eggNOG" id="COG2302">
    <property type="taxonomic scope" value="Bacteria"/>
</dbReference>
<gene>
    <name evidence="11" type="primary">pepF</name>
    <name evidence="11" type="ORF">HMPREF0554_1144</name>
</gene>
<keyword evidence="2 7" id="KW-0479">Metal-binding</keyword>
<keyword evidence="3 7" id="KW-0378">Hydrolase</keyword>
<dbReference type="EMBL" id="ADAD01000052">
    <property type="protein sequence ID" value="EEY35628.1"/>
    <property type="molecule type" value="Genomic_DNA"/>
</dbReference>
<evidence type="ECO:0000256" key="1">
    <source>
        <dbReference type="ARBA" id="ARBA00022670"/>
    </source>
</evidence>
<dbReference type="InterPro" id="IPR001567">
    <property type="entry name" value="Pept_M3A_M3B_dom"/>
</dbReference>
<dbReference type="InterPro" id="IPR042088">
    <property type="entry name" value="OligoPept_F_C"/>
</dbReference>
<dbReference type="AlphaFoldDB" id="D0GJZ1"/>
<keyword evidence="12" id="KW-1185">Reference proteome</keyword>
<evidence type="ECO:0000259" key="10">
    <source>
        <dbReference type="Pfam" id="PF17774"/>
    </source>
</evidence>
<dbReference type="eggNOG" id="COG1164">
    <property type="taxonomic scope" value="Bacteria"/>
</dbReference>
<name>D0GJZ1_9FUSO</name>
<dbReference type="Pfam" id="PF08439">
    <property type="entry name" value="Peptidase_M3_N"/>
    <property type="match status" value="1"/>
</dbReference>
<accession>D0GJZ1</accession>
<dbReference type="Proteomes" id="UP000004226">
    <property type="component" value="Unassembled WGS sequence"/>
</dbReference>
<dbReference type="InterPro" id="IPR045090">
    <property type="entry name" value="Pept_M3A_M3B"/>
</dbReference>
<dbReference type="GO" id="GO:0004222">
    <property type="term" value="F:metalloendopeptidase activity"/>
    <property type="evidence" value="ECO:0007669"/>
    <property type="project" value="UniProtKB-UniRule"/>
</dbReference>
<feature type="domain" description="Oligopeptidase F N-terminal" evidence="9">
    <location>
        <begin position="397"/>
        <end position="457"/>
    </location>
</feature>
<dbReference type="PROSITE" id="PS50889">
    <property type="entry name" value="S4"/>
    <property type="match status" value="1"/>
</dbReference>
<dbReference type="CDD" id="cd09608">
    <property type="entry name" value="M3B_PepF"/>
    <property type="match status" value="1"/>
</dbReference>
<protein>
    <recommendedName>
        <fullName evidence="7">Oligopeptidase F</fullName>
        <ecNumber evidence="7">3.4.24.-</ecNumber>
    </recommendedName>
</protein>
<sequence length="885" mass="103784">MKKEMFLKQFPKDLEYEVSKLYNSFEIAKEYSVPAYTEEFYTPNIWKKLTEKIENIKIEANGIFENSDRRQIAFIPEGFYGKNSSGIEEIYSDADGDNKNSAEFPSKLLKIKINSRFREYGHKDFLGSLTGLNIKRELMGDLIFDKETAYVPVSDKISDYILTELKQIGRDKCSVEEEDIKNREIIPEYKYDDKFITVPSKRLDSIVAAITLLSRNKVIEPIEKGKVLVDYYEEKDKSKIIETGSLITIRGYGKYKLFFGTRRNKKRKRKTAHKKIYIGKENKMAEKEIKKEYKWNLSDIYRSYKEWEKDFGKVQKLKDELLMYKGKFSDEKKLSEFLKKQEELDKIAYKLYAYPQLARDLNSSDKEATENLQKIQFLFSEITTELSWVNPELIENRKKIEKYIKKEEFSDYKFGLENLFRLQKHVLNERESKLLSYFGSFFSTPRTVYTEVTVTDVEWPVVKLSTGEKAEATPANYAKVLTKNRNQKDRKLMFDSYYGVYKRKENTIAAIYNSILQKDIAKMKAYEYDSFLLSFLEGNNIPEEVYMNLINTAKENTKPLKRYLKLRKKILGLKKYHNYDGSVNLIEFNKEYEYDDAKNIVLKSVAPLGKDYVKKMKKAVSEGWLDVFEAKGKRSGAYSAGIYGVHPYMLLNYNNTLDSVFTLAHELGHTLHTLYSDENQPFSMSDYTIFVAEVASTFNERLLLDYMLENTDDPKERIALLEQEIRNITGTFYFQALLAEYEYQAHSLVEKGEPVTADILSKIIEKLFDEYYRKEMEKDELIYALWARVPHFFNSPFYVYQYATCFASSAILYDKIINEKDKKKKEEALKKYIELLSSGGNDFPMEQLKKAGADLSKKETVKAVSEQFNLLLDKLEKEIEKMDLK</sequence>
<evidence type="ECO:0000259" key="8">
    <source>
        <dbReference type="Pfam" id="PF01432"/>
    </source>
</evidence>
<dbReference type="Gene3D" id="3.30.70.330">
    <property type="match status" value="1"/>
</dbReference>
<feature type="domain" description="Ribosome-associated protein quality control protein P2 RNA-binding" evidence="10">
    <location>
        <begin position="102"/>
        <end position="181"/>
    </location>
</feature>
<dbReference type="PANTHER" id="PTHR11804">
    <property type="entry name" value="PROTEASE M3 THIMET OLIGOPEPTIDASE-RELATED"/>
    <property type="match status" value="1"/>
</dbReference>
<organism evidence="11 12">
    <name type="scientific">Pseudoleptotrichia goodfellowii F0264</name>
    <dbReference type="NCBI Taxonomy" id="596323"/>
    <lineage>
        <taxon>Bacteria</taxon>
        <taxon>Fusobacteriati</taxon>
        <taxon>Fusobacteriota</taxon>
        <taxon>Fusobacteriia</taxon>
        <taxon>Fusobacteriales</taxon>
        <taxon>Leptotrichiaceae</taxon>
        <taxon>Pseudoleptotrichia</taxon>
    </lineage>
</organism>
<dbReference type="EC" id="3.4.24.-" evidence="7"/>
<dbReference type="GO" id="GO:0006508">
    <property type="term" value="P:proteolysis"/>
    <property type="evidence" value="ECO:0007669"/>
    <property type="project" value="UniProtKB-KW"/>
</dbReference>
<dbReference type="CDD" id="cd00165">
    <property type="entry name" value="S4"/>
    <property type="match status" value="1"/>
</dbReference>
<dbReference type="InterPro" id="IPR040591">
    <property type="entry name" value="RqcP2_RBD"/>
</dbReference>
<feature type="domain" description="Peptidase M3A/M3B catalytic" evidence="8">
    <location>
        <begin position="480"/>
        <end position="861"/>
    </location>
</feature>
<dbReference type="PANTHER" id="PTHR11804:SF84">
    <property type="entry name" value="SACCHAROLYSIN"/>
    <property type="match status" value="1"/>
</dbReference>
<dbReference type="Gene3D" id="1.20.140.70">
    <property type="entry name" value="Oligopeptidase f, N-terminal domain"/>
    <property type="match status" value="1"/>
</dbReference>
<dbReference type="Gene3D" id="1.10.287.830">
    <property type="entry name" value="putative peptidase helix hairpin domain like"/>
    <property type="match status" value="1"/>
</dbReference>
<evidence type="ECO:0000256" key="2">
    <source>
        <dbReference type="ARBA" id="ARBA00022723"/>
    </source>
</evidence>
<keyword evidence="5 7" id="KW-0482">Metalloprotease</keyword>
<keyword evidence="6" id="KW-0694">RNA-binding</keyword>
<dbReference type="SUPFAM" id="SSF55174">
    <property type="entry name" value="Alpha-L RNA-binding motif"/>
    <property type="match status" value="1"/>
</dbReference>
<dbReference type="GO" id="GO:0006518">
    <property type="term" value="P:peptide metabolic process"/>
    <property type="evidence" value="ECO:0007669"/>
    <property type="project" value="TreeGrafter"/>
</dbReference>
<proteinExistence type="inferred from homology"/>
<dbReference type="SUPFAM" id="SSF55486">
    <property type="entry name" value="Metalloproteases ('zincins'), catalytic domain"/>
    <property type="match status" value="1"/>
</dbReference>
<evidence type="ECO:0000256" key="4">
    <source>
        <dbReference type="ARBA" id="ARBA00022833"/>
    </source>
</evidence>
<keyword evidence="4 7" id="KW-0862">Zinc</keyword>
<dbReference type="NCBIfam" id="TIGR00181">
    <property type="entry name" value="pepF"/>
    <property type="match status" value="1"/>
</dbReference>
<dbReference type="Pfam" id="PF01432">
    <property type="entry name" value="Peptidase_M3"/>
    <property type="match status" value="1"/>
</dbReference>
<comment type="similarity">
    <text evidence="7">Belongs to the peptidase M3B family.</text>
</comment>
<reference evidence="11 12" key="1">
    <citation type="submission" date="2009-10" db="EMBL/GenBank/DDBJ databases">
        <authorList>
            <person name="Harkins D.M."/>
            <person name="Madupu R."/>
            <person name="Durkin A.S."/>
            <person name="Torralba M."/>
            <person name="Methe B."/>
            <person name="Sutton G.G."/>
            <person name="Strausberg R.L."/>
            <person name="Nelson K.E."/>
        </authorList>
    </citation>
    <scope>NUCLEOTIDE SEQUENCE [LARGE SCALE GENOMIC DNA]</scope>
    <source>
        <strain evidence="11 12">F0264</strain>
    </source>
</reference>
<evidence type="ECO:0000259" key="9">
    <source>
        <dbReference type="Pfam" id="PF08439"/>
    </source>
</evidence>
<keyword evidence="1 7" id="KW-0645">Protease</keyword>
<dbReference type="InterPro" id="IPR004438">
    <property type="entry name" value="Peptidase_M3B"/>
</dbReference>
<evidence type="ECO:0000256" key="7">
    <source>
        <dbReference type="RuleBase" id="RU368091"/>
    </source>
</evidence>
<comment type="caution">
    <text evidence="11">The sequence shown here is derived from an EMBL/GenBank/DDBJ whole genome shotgun (WGS) entry which is preliminary data.</text>
</comment>
<comment type="cofactor">
    <cofactor evidence="7">
        <name>Zn(2+)</name>
        <dbReference type="ChEBI" id="CHEBI:29105"/>
    </cofactor>
    <text evidence="7">Binds 1 zinc ion.</text>
</comment>
<dbReference type="GO" id="GO:0046872">
    <property type="term" value="F:metal ion binding"/>
    <property type="evidence" value="ECO:0007669"/>
    <property type="project" value="UniProtKB-UniRule"/>
</dbReference>
<comment type="function">
    <text evidence="7">Has oligopeptidase activity and degrades a variety of small bioactive peptides.</text>
</comment>
<dbReference type="Gene3D" id="1.10.1370.20">
    <property type="entry name" value="Oligoendopeptidase f, C-terminal domain"/>
    <property type="match status" value="1"/>
</dbReference>
<evidence type="ECO:0000313" key="11">
    <source>
        <dbReference type="EMBL" id="EEY35628.1"/>
    </source>
</evidence>
<evidence type="ECO:0000256" key="5">
    <source>
        <dbReference type="ARBA" id="ARBA00023049"/>
    </source>
</evidence>
<dbReference type="GO" id="GO:0003723">
    <property type="term" value="F:RNA binding"/>
    <property type="evidence" value="ECO:0007669"/>
    <property type="project" value="UniProtKB-KW"/>
</dbReference>
<dbReference type="InterPro" id="IPR013647">
    <property type="entry name" value="OligopepF_N_dom"/>
</dbReference>
<evidence type="ECO:0000313" key="12">
    <source>
        <dbReference type="Proteomes" id="UP000004226"/>
    </source>
</evidence>